<sequence length="113" mass="13040">MLQVSCHRLARLRTGILACNVVANEGIKRQKKLENEITQLIGRPTKLQKSEKKELCACEWLSMVTSEGREEERPLDFYEDNILDLDLPEVMEKYVLIASLCSHSQLYARPMMT</sequence>
<protein>
    <submittedName>
        <fullName evidence="1">Uncharacterized protein</fullName>
    </submittedName>
</protein>
<keyword evidence="2" id="KW-1185">Reference proteome</keyword>
<comment type="caution">
    <text evidence="1">The sequence shown here is derived from an EMBL/GenBank/DDBJ whole genome shotgun (WGS) entry which is preliminary data.</text>
</comment>
<reference evidence="1 2" key="1">
    <citation type="journal article" date="2021" name="BMC Genomics">
        <title>Datura genome reveals duplications of psychoactive alkaloid biosynthetic genes and high mutation rate following tissue culture.</title>
        <authorList>
            <person name="Rajewski A."/>
            <person name="Carter-House D."/>
            <person name="Stajich J."/>
            <person name="Litt A."/>
        </authorList>
    </citation>
    <scope>NUCLEOTIDE SEQUENCE [LARGE SCALE GENOMIC DNA]</scope>
    <source>
        <strain evidence="1">AR-01</strain>
    </source>
</reference>
<evidence type="ECO:0000313" key="2">
    <source>
        <dbReference type="Proteomes" id="UP000823775"/>
    </source>
</evidence>
<dbReference type="Proteomes" id="UP000823775">
    <property type="component" value="Unassembled WGS sequence"/>
</dbReference>
<name>A0ABS8SAD0_DATST</name>
<accession>A0ABS8SAD0</accession>
<proteinExistence type="predicted"/>
<organism evidence="1 2">
    <name type="scientific">Datura stramonium</name>
    <name type="common">Jimsonweed</name>
    <name type="synonym">Common thornapple</name>
    <dbReference type="NCBI Taxonomy" id="4076"/>
    <lineage>
        <taxon>Eukaryota</taxon>
        <taxon>Viridiplantae</taxon>
        <taxon>Streptophyta</taxon>
        <taxon>Embryophyta</taxon>
        <taxon>Tracheophyta</taxon>
        <taxon>Spermatophyta</taxon>
        <taxon>Magnoliopsida</taxon>
        <taxon>eudicotyledons</taxon>
        <taxon>Gunneridae</taxon>
        <taxon>Pentapetalae</taxon>
        <taxon>asterids</taxon>
        <taxon>lamiids</taxon>
        <taxon>Solanales</taxon>
        <taxon>Solanaceae</taxon>
        <taxon>Solanoideae</taxon>
        <taxon>Datureae</taxon>
        <taxon>Datura</taxon>
    </lineage>
</organism>
<evidence type="ECO:0000313" key="1">
    <source>
        <dbReference type="EMBL" id="MCD7455766.1"/>
    </source>
</evidence>
<dbReference type="EMBL" id="JACEIK010000368">
    <property type="protein sequence ID" value="MCD7455766.1"/>
    <property type="molecule type" value="Genomic_DNA"/>
</dbReference>
<gene>
    <name evidence="1" type="ORF">HAX54_029550</name>
</gene>